<dbReference type="InterPro" id="IPR002583">
    <property type="entry name" value="Ribosomal_bS20"/>
</dbReference>
<organism evidence="6">
    <name type="scientific">Apophlaea sinclairii</name>
    <dbReference type="NCBI Taxonomy" id="212746"/>
    <lineage>
        <taxon>Eukaryota</taxon>
        <taxon>Rhodophyta</taxon>
        <taxon>Florideophyceae</taxon>
        <taxon>Hildenbrandiophycidae</taxon>
        <taxon>Hildenbrandiales</taxon>
        <taxon>Hildenbrandiaceae</taxon>
        <taxon>Apophlaea</taxon>
    </lineage>
</organism>
<keyword evidence="2" id="KW-0699">rRNA-binding</keyword>
<dbReference type="InterPro" id="IPR036510">
    <property type="entry name" value="Ribosomal_bS20_sf"/>
</dbReference>
<dbReference type="PANTHER" id="PTHR33398:SF1">
    <property type="entry name" value="SMALL RIBOSOMAL SUBUNIT PROTEIN BS20C"/>
    <property type="match status" value="1"/>
</dbReference>
<evidence type="ECO:0000256" key="3">
    <source>
        <dbReference type="ARBA" id="ARBA00022884"/>
    </source>
</evidence>
<dbReference type="GO" id="GO:0006412">
    <property type="term" value="P:translation"/>
    <property type="evidence" value="ECO:0007669"/>
    <property type="project" value="InterPro"/>
</dbReference>
<dbReference type="GO" id="GO:0003735">
    <property type="term" value="F:structural constituent of ribosome"/>
    <property type="evidence" value="ECO:0007669"/>
    <property type="project" value="InterPro"/>
</dbReference>
<protein>
    <submittedName>
        <fullName evidence="6">Ribosomal protein S20</fullName>
    </submittedName>
</protein>
<proteinExistence type="inferred from homology"/>
<accession>A0A1C9CBH0</accession>
<keyword evidence="5" id="KW-0687">Ribonucleoprotein</keyword>
<geneLocation type="plastid" evidence="6"/>
<comment type="similarity">
    <text evidence="1">Belongs to the bacterial ribosomal protein bS20 family.</text>
</comment>
<sequence>MVNKKSAAQKRIRTSARNYHQNRAYKTSVKTAIKNCISSTNKMSIQKYDNVLLNLAKAFSKIDKSVKRKIIHRNKAARQKAYLFKIVKNKYIEGTF</sequence>
<evidence type="ECO:0000313" key="6">
    <source>
        <dbReference type="EMBL" id="AOM65726.1"/>
    </source>
</evidence>
<evidence type="ECO:0000256" key="1">
    <source>
        <dbReference type="ARBA" id="ARBA00007634"/>
    </source>
</evidence>
<keyword evidence="3" id="KW-0694">RNA-binding</keyword>
<dbReference type="EMBL" id="KX284716">
    <property type="protein sequence ID" value="AOM65726.1"/>
    <property type="molecule type" value="Genomic_DNA"/>
</dbReference>
<keyword evidence="4 6" id="KW-0689">Ribosomal protein</keyword>
<keyword evidence="6" id="KW-0934">Plastid</keyword>
<reference evidence="6" key="1">
    <citation type="journal article" date="2016" name="BMC Biol.">
        <title>Parallel evolution of highly conserved plastid genome architecture in red seaweeds and seed plants.</title>
        <authorList>
            <person name="Lee J."/>
            <person name="Cho C.H."/>
            <person name="Park S.I."/>
            <person name="Choi J.W."/>
            <person name="Song H.S."/>
            <person name="West J.A."/>
            <person name="Bhattacharya D."/>
            <person name="Yoon H.S."/>
        </authorList>
    </citation>
    <scope>NUCLEOTIDE SEQUENCE</scope>
</reference>
<name>A0A1C9CBH0_9FLOR</name>
<dbReference type="RefSeq" id="YP_009296586.1">
    <property type="nucleotide sequence ID" value="NC_031172.1"/>
</dbReference>
<dbReference type="Pfam" id="PF01649">
    <property type="entry name" value="Ribosomal_S20p"/>
    <property type="match status" value="1"/>
</dbReference>
<evidence type="ECO:0000256" key="2">
    <source>
        <dbReference type="ARBA" id="ARBA00022730"/>
    </source>
</evidence>
<evidence type="ECO:0000256" key="5">
    <source>
        <dbReference type="ARBA" id="ARBA00023274"/>
    </source>
</evidence>
<dbReference type="AlphaFoldDB" id="A0A1C9CBH0"/>
<dbReference type="Gene3D" id="1.20.58.110">
    <property type="entry name" value="Ribosomal protein S20"/>
    <property type="match status" value="1"/>
</dbReference>
<dbReference type="NCBIfam" id="TIGR00029">
    <property type="entry name" value="S20"/>
    <property type="match status" value="1"/>
</dbReference>
<dbReference type="GO" id="GO:0070181">
    <property type="term" value="F:small ribosomal subunit rRNA binding"/>
    <property type="evidence" value="ECO:0007669"/>
    <property type="project" value="TreeGrafter"/>
</dbReference>
<dbReference type="GO" id="GO:0015935">
    <property type="term" value="C:small ribosomal subunit"/>
    <property type="evidence" value="ECO:0007669"/>
    <property type="project" value="TreeGrafter"/>
</dbReference>
<dbReference type="PANTHER" id="PTHR33398">
    <property type="entry name" value="30S RIBOSOMAL PROTEIN S20"/>
    <property type="match status" value="1"/>
</dbReference>
<dbReference type="GeneID" id="29072962"/>
<evidence type="ECO:0000256" key="4">
    <source>
        <dbReference type="ARBA" id="ARBA00022980"/>
    </source>
</evidence>
<dbReference type="HAMAP" id="MF_00500">
    <property type="entry name" value="Ribosomal_bS20"/>
    <property type="match status" value="1"/>
</dbReference>
<dbReference type="SUPFAM" id="SSF46992">
    <property type="entry name" value="Ribosomal protein S20"/>
    <property type="match status" value="1"/>
</dbReference>
<gene>
    <name evidence="6" type="primary">rps20</name>
    <name evidence="6" type="ORF">Apop_036</name>
</gene>